<organism evidence="1 2">
    <name type="scientific">Rhizobium skierniewicense</name>
    <dbReference type="NCBI Taxonomy" id="984260"/>
    <lineage>
        <taxon>Bacteria</taxon>
        <taxon>Pseudomonadati</taxon>
        <taxon>Pseudomonadota</taxon>
        <taxon>Alphaproteobacteria</taxon>
        <taxon>Hyphomicrobiales</taxon>
        <taxon>Rhizobiaceae</taxon>
        <taxon>Rhizobium/Agrobacterium group</taxon>
        <taxon>Rhizobium</taxon>
    </lineage>
</organism>
<proteinExistence type="predicted"/>
<dbReference type="Gene3D" id="3.40.50.1240">
    <property type="entry name" value="Phosphoglycerate mutase-like"/>
    <property type="match status" value="1"/>
</dbReference>
<evidence type="ECO:0000313" key="1">
    <source>
        <dbReference type="EMBL" id="MBB3946610.1"/>
    </source>
</evidence>
<dbReference type="InterPro" id="IPR029033">
    <property type="entry name" value="His_PPase_superfam"/>
</dbReference>
<dbReference type="EMBL" id="JACIDV010000007">
    <property type="protein sequence ID" value="MBB3946610.1"/>
    <property type="molecule type" value="Genomic_DNA"/>
</dbReference>
<sequence>MYALYITHPQVRIDADVPVPHWGLSELGVERTRKASALPWAKTLRRIVSSAENKATETAQIVASVSGVAVETVPNMHENDRSATGFLPPDQFEAAADWFFAHPHASYKGWETAIDAQARIVSAVETVLADHDPMLPIAFVGHGGVGTLLKCHLAGSQITRSTDQPAGGGNLFCFTLADRRITCDWTAMETWQGETWQGMRL</sequence>
<dbReference type="InterPro" id="IPR013078">
    <property type="entry name" value="His_Pase_superF_clade-1"/>
</dbReference>
<accession>A0A7W6G2B2</accession>
<comment type="caution">
    <text evidence="1">The sequence shown here is derived from an EMBL/GenBank/DDBJ whole genome shotgun (WGS) entry which is preliminary data.</text>
</comment>
<dbReference type="Pfam" id="PF00300">
    <property type="entry name" value="His_Phos_1"/>
    <property type="match status" value="1"/>
</dbReference>
<protein>
    <submittedName>
        <fullName evidence="1">Broad specificity phosphatase PhoE</fullName>
    </submittedName>
</protein>
<dbReference type="AlphaFoldDB" id="A0A7W6G2B2"/>
<keyword evidence="2" id="KW-1185">Reference proteome</keyword>
<dbReference type="SUPFAM" id="SSF53254">
    <property type="entry name" value="Phosphoglycerate mutase-like"/>
    <property type="match status" value="1"/>
</dbReference>
<name>A0A7W6G2B2_9HYPH</name>
<gene>
    <name evidence="1" type="ORF">GGQ73_002564</name>
</gene>
<reference evidence="1 2" key="1">
    <citation type="submission" date="2020-08" db="EMBL/GenBank/DDBJ databases">
        <title>Genomic Encyclopedia of Type Strains, Phase IV (KMG-IV): sequencing the most valuable type-strain genomes for metagenomic binning, comparative biology and taxonomic classification.</title>
        <authorList>
            <person name="Goeker M."/>
        </authorList>
    </citation>
    <scope>NUCLEOTIDE SEQUENCE [LARGE SCALE GENOMIC DNA]</scope>
    <source>
        <strain evidence="1 2">DSM 26438</strain>
    </source>
</reference>
<evidence type="ECO:0000313" key="2">
    <source>
        <dbReference type="Proteomes" id="UP000565286"/>
    </source>
</evidence>
<dbReference type="RefSeq" id="WP_183896630.1">
    <property type="nucleotide sequence ID" value="NZ_JACIDV010000007.1"/>
</dbReference>
<dbReference type="Proteomes" id="UP000565286">
    <property type="component" value="Unassembled WGS sequence"/>
</dbReference>